<accession>A0A1I6IB74</accession>
<dbReference type="EMBL" id="FOYW01000001">
    <property type="protein sequence ID" value="SFR63630.1"/>
    <property type="molecule type" value="Genomic_DNA"/>
</dbReference>
<proteinExistence type="predicted"/>
<sequence>MEYSVHFSLTIHSLDGSKAASFGKRMTLPFVPFIGLRLAEREGATDPVVSVVWSALDQEFRCHIDSSEVEIADGYDLDMAFLIDQAKANGWEGAGRIYDTNS</sequence>
<gene>
    <name evidence="1" type="ORF">SAMN05216203_2026</name>
</gene>
<reference evidence="1 2" key="1">
    <citation type="submission" date="2016-10" db="EMBL/GenBank/DDBJ databases">
        <authorList>
            <person name="de Groot N.N."/>
        </authorList>
    </citation>
    <scope>NUCLEOTIDE SEQUENCE [LARGE SCALE GENOMIC DNA]</scope>
    <source>
        <strain evidence="1 2">CGMCC 1.9167</strain>
    </source>
</reference>
<dbReference type="STRING" id="650891.SAMN05216203_2026"/>
<dbReference type="Proteomes" id="UP000198644">
    <property type="component" value="Unassembled WGS sequence"/>
</dbReference>
<protein>
    <submittedName>
        <fullName evidence="1">Uncharacterized protein</fullName>
    </submittedName>
</protein>
<dbReference type="RefSeq" id="WP_175510255.1">
    <property type="nucleotide sequence ID" value="NZ_FOYW01000001.1"/>
</dbReference>
<keyword evidence="2" id="KW-1185">Reference proteome</keyword>
<organism evidence="1 2">
    <name type="scientific">Marinobacter daqiaonensis</name>
    <dbReference type="NCBI Taxonomy" id="650891"/>
    <lineage>
        <taxon>Bacteria</taxon>
        <taxon>Pseudomonadati</taxon>
        <taxon>Pseudomonadota</taxon>
        <taxon>Gammaproteobacteria</taxon>
        <taxon>Pseudomonadales</taxon>
        <taxon>Marinobacteraceae</taxon>
        <taxon>Marinobacter</taxon>
    </lineage>
</organism>
<dbReference type="AlphaFoldDB" id="A0A1I6IB74"/>
<evidence type="ECO:0000313" key="1">
    <source>
        <dbReference type="EMBL" id="SFR63630.1"/>
    </source>
</evidence>
<evidence type="ECO:0000313" key="2">
    <source>
        <dbReference type="Proteomes" id="UP000198644"/>
    </source>
</evidence>
<name>A0A1I6IB74_9GAMM</name>